<evidence type="ECO:0000313" key="5">
    <source>
        <dbReference type="WBParaSite" id="SMUV_0001070701-mRNA-1"/>
    </source>
</evidence>
<accession>A0A0N5B0A7</accession>
<feature type="domain" description="Rhodanese" evidence="3">
    <location>
        <begin position="5"/>
        <end position="38"/>
    </location>
</feature>
<evidence type="ECO:0000259" key="3">
    <source>
        <dbReference type="PROSITE" id="PS50206"/>
    </source>
</evidence>
<dbReference type="SUPFAM" id="SSF52821">
    <property type="entry name" value="Rhodanese/Cell cycle control phosphatase"/>
    <property type="match status" value="2"/>
</dbReference>
<evidence type="ECO:0000256" key="2">
    <source>
        <dbReference type="ARBA" id="ARBA00022737"/>
    </source>
</evidence>
<dbReference type="SMART" id="SM00450">
    <property type="entry name" value="RHOD"/>
    <property type="match status" value="1"/>
</dbReference>
<keyword evidence="1" id="KW-0808">Transferase</keyword>
<reference evidence="5" key="1">
    <citation type="submission" date="2017-02" db="UniProtKB">
        <authorList>
            <consortium name="WormBaseParasite"/>
        </authorList>
    </citation>
    <scope>IDENTIFICATION</scope>
</reference>
<dbReference type="PANTHER" id="PTHR11364">
    <property type="entry name" value="THIOSULFATE SULFERTANSFERASE"/>
    <property type="match status" value="1"/>
</dbReference>
<protein>
    <submittedName>
        <fullName evidence="5">Rhodanese domain-containing protein</fullName>
    </submittedName>
</protein>
<dbReference type="Pfam" id="PF00581">
    <property type="entry name" value="Rhodanese"/>
    <property type="match status" value="1"/>
</dbReference>
<dbReference type="PROSITE" id="PS50206">
    <property type="entry name" value="RHODANESE_3"/>
    <property type="match status" value="2"/>
</dbReference>
<name>A0A0N5B0A7_9BILA</name>
<dbReference type="InterPro" id="IPR001763">
    <property type="entry name" value="Rhodanese-like_dom"/>
</dbReference>
<dbReference type="AlphaFoldDB" id="A0A0N5B0A7"/>
<dbReference type="InterPro" id="IPR036873">
    <property type="entry name" value="Rhodanese-like_dom_sf"/>
</dbReference>
<evidence type="ECO:0000313" key="4">
    <source>
        <dbReference type="Proteomes" id="UP000046393"/>
    </source>
</evidence>
<dbReference type="GO" id="GO:0004792">
    <property type="term" value="F:thiosulfate-cyanide sulfurtransferase activity"/>
    <property type="evidence" value="ECO:0007669"/>
    <property type="project" value="TreeGrafter"/>
</dbReference>
<dbReference type="PANTHER" id="PTHR11364:SF27">
    <property type="entry name" value="SULFURTRANSFERASE"/>
    <property type="match status" value="1"/>
</dbReference>
<evidence type="ECO:0000256" key="1">
    <source>
        <dbReference type="ARBA" id="ARBA00022679"/>
    </source>
</evidence>
<dbReference type="InterPro" id="IPR045078">
    <property type="entry name" value="TST/MPST-like"/>
</dbReference>
<proteinExistence type="predicted"/>
<sequence>MMFPAHVYWLLKYYGLQNVQVLNGGIEAWKAKGYPVSSSPVVPEVTNIFSIILKYTLIFKKLGNFKAEVNSKLLIPFEQFQQLITDNNKSSNVNILDCRPRDQYLTEARKLFNLDDSVKGCHVKNSKSLPALELVSGNGVNPQEEANFANDKPIITYCATGNQASLTLLILSYYGISNIAVFQGGMTEFVRRSGKDLE</sequence>
<dbReference type="STRING" id="451379.A0A0N5B0A7"/>
<organism evidence="4 5">
    <name type="scientific">Syphacia muris</name>
    <dbReference type="NCBI Taxonomy" id="451379"/>
    <lineage>
        <taxon>Eukaryota</taxon>
        <taxon>Metazoa</taxon>
        <taxon>Ecdysozoa</taxon>
        <taxon>Nematoda</taxon>
        <taxon>Chromadorea</taxon>
        <taxon>Rhabditida</taxon>
        <taxon>Spirurina</taxon>
        <taxon>Oxyuridomorpha</taxon>
        <taxon>Oxyuroidea</taxon>
        <taxon>Oxyuridae</taxon>
        <taxon>Syphacia</taxon>
    </lineage>
</organism>
<keyword evidence="2" id="KW-0677">Repeat</keyword>
<dbReference type="Gene3D" id="3.40.250.10">
    <property type="entry name" value="Rhodanese-like domain"/>
    <property type="match status" value="2"/>
</dbReference>
<dbReference type="WBParaSite" id="SMUV_0001070701-mRNA-1">
    <property type="protein sequence ID" value="SMUV_0001070701-mRNA-1"/>
    <property type="gene ID" value="SMUV_0001070701"/>
</dbReference>
<dbReference type="Proteomes" id="UP000046393">
    <property type="component" value="Unplaced"/>
</dbReference>
<keyword evidence="4" id="KW-1185">Reference proteome</keyword>
<feature type="domain" description="Rhodanese" evidence="3">
    <location>
        <begin position="89"/>
        <end position="198"/>
    </location>
</feature>